<dbReference type="GO" id="GO:0000287">
    <property type="term" value="F:magnesium ion binding"/>
    <property type="evidence" value="ECO:0007669"/>
    <property type="project" value="UniProtKB-UniRule"/>
</dbReference>
<dbReference type="GO" id="GO:0004540">
    <property type="term" value="F:RNA nuclease activity"/>
    <property type="evidence" value="ECO:0007669"/>
    <property type="project" value="InterPro"/>
</dbReference>
<protein>
    <recommendedName>
        <fullName evidence="8">Ribonuclease VapC</fullName>
        <shortName evidence="8">RNase VapC</shortName>
        <ecNumber evidence="8">3.1.-.-</ecNumber>
    </recommendedName>
    <alternativeName>
        <fullName evidence="8">Toxin VapC</fullName>
    </alternativeName>
</protein>
<dbReference type="PANTHER" id="PTHR33653:SF1">
    <property type="entry name" value="RIBONUCLEASE VAPC2"/>
    <property type="match status" value="1"/>
</dbReference>
<feature type="binding site" evidence="8">
    <location>
        <position position="5"/>
    </location>
    <ligand>
        <name>Mg(2+)</name>
        <dbReference type="ChEBI" id="CHEBI:18420"/>
    </ligand>
</feature>
<dbReference type="AlphaFoldDB" id="A0A6B1DU53"/>
<organism evidence="10">
    <name type="scientific">Caldilineaceae bacterium SB0662_bin_9</name>
    <dbReference type="NCBI Taxonomy" id="2605258"/>
    <lineage>
        <taxon>Bacteria</taxon>
        <taxon>Bacillati</taxon>
        <taxon>Chloroflexota</taxon>
        <taxon>Caldilineae</taxon>
        <taxon>Caldilineales</taxon>
        <taxon>Caldilineaceae</taxon>
    </lineage>
</organism>
<dbReference type="Gene3D" id="3.40.50.1010">
    <property type="entry name" value="5'-nuclease"/>
    <property type="match status" value="1"/>
</dbReference>
<sequence length="136" mass="14964">MYLLDTDILSNIAKRTPSTALVAKLALIPQEAQFTSSITLSEMVYGAYKLQTHTNLLLDRLEKALLPHLPVLPFDGDAARRYGEVRAELERQGTPLGEADLRIGAIALSRGLTVVTGNIRHFQLIPGLSVENWLEA</sequence>
<evidence type="ECO:0000256" key="4">
    <source>
        <dbReference type="ARBA" id="ARBA00022723"/>
    </source>
</evidence>
<dbReference type="GO" id="GO:0090729">
    <property type="term" value="F:toxin activity"/>
    <property type="evidence" value="ECO:0007669"/>
    <property type="project" value="UniProtKB-KW"/>
</dbReference>
<dbReference type="GO" id="GO:0016787">
    <property type="term" value="F:hydrolase activity"/>
    <property type="evidence" value="ECO:0007669"/>
    <property type="project" value="UniProtKB-KW"/>
</dbReference>
<dbReference type="SUPFAM" id="SSF88723">
    <property type="entry name" value="PIN domain-like"/>
    <property type="match status" value="1"/>
</dbReference>
<dbReference type="EMBL" id="VXPY01000066">
    <property type="protein sequence ID" value="MYD90516.1"/>
    <property type="molecule type" value="Genomic_DNA"/>
</dbReference>
<evidence type="ECO:0000259" key="9">
    <source>
        <dbReference type="Pfam" id="PF01850"/>
    </source>
</evidence>
<dbReference type="Pfam" id="PF01850">
    <property type="entry name" value="PIN"/>
    <property type="match status" value="1"/>
</dbReference>
<feature type="domain" description="PIN" evidence="9">
    <location>
        <begin position="2"/>
        <end position="120"/>
    </location>
</feature>
<name>A0A6B1DU53_9CHLR</name>
<comment type="function">
    <text evidence="8">Toxic component of a toxin-antitoxin (TA) system. An RNase.</text>
</comment>
<comment type="similarity">
    <text evidence="7 8">Belongs to the PINc/VapC protein family.</text>
</comment>
<keyword evidence="3 8" id="KW-0540">Nuclease</keyword>
<dbReference type="InterPro" id="IPR002716">
    <property type="entry name" value="PIN_dom"/>
</dbReference>
<keyword evidence="2 8" id="KW-1277">Toxin-antitoxin system</keyword>
<dbReference type="CDD" id="cd18752">
    <property type="entry name" value="PIN_VapC4-5_FitB-like"/>
    <property type="match status" value="1"/>
</dbReference>
<evidence type="ECO:0000256" key="6">
    <source>
        <dbReference type="ARBA" id="ARBA00022842"/>
    </source>
</evidence>
<keyword evidence="4 8" id="KW-0479">Metal-binding</keyword>
<feature type="binding site" evidence="8">
    <location>
        <position position="100"/>
    </location>
    <ligand>
        <name>Mg(2+)</name>
        <dbReference type="ChEBI" id="CHEBI:18420"/>
    </ligand>
</feature>
<keyword evidence="5 8" id="KW-0378">Hydrolase</keyword>
<comment type="caution">
    <text evidence="10">The sequence shown here is derived from an EMBL/GenBank/DDBJ whole genome shotgun (WGS) entry which is preliminary data.</text>
</comment>
<evidence type="ECO:0000256" key="3">
    <source>
        <dbReference type="ARBA" id="ARBA00022722"/>
    </source>
</evidence>
<dbReference type="InterPro" id="IPR050556">
    <property type="entry name" value="Type_II_TA_system_RNase"/>
</dbReference>
<dbReference type="InterPro" id="IPR029060">
    <property type="entry name" value="PIN-like_dom_sf"/>
</dbReference>
<evidence type="ECO:0000256" key="1">
    <source>
        <dbReference type="ARBA" id="ARBA00001946"/>
    </source>
</evidence>
<gene>
    <name evidence="8" type="primary">vapC</name>
    <name evidence="10" type="ORF">F4Y08_09315</name>
</gene>
<evidence type="ECO:0000256" key="2">
    <source>
        <dbReference type="ARBA" id="ARBA00022649"/>
    </source>
</evidence>
<comment type="cofactor">
    <cofactor evidence="1 8">
        <name>Mg(2+)</name>
        <dbReference type="ChEBI" id="CHEBI:18420"/>
    </cofactor>
</comment>
<dbReference type="HAMAP" id="MF_00265">
    <property type="entry name" value="VapC_Nob1"/>
    <property type="match status" value="1"/>
</dbReference>
<proteinExistence type="inferred from homology"/>
<evidence type="ECO:0000256" key="5">
    <source>
        <dbReference type="ARBA" id="ARBA00022801"/>
    </source>
</evidence>
<dbReference type="PANTHER" id="PTHR33653">
    <property type="entry name" value="RIBONUCLEASE VAPC2"/>
    <property type="match status" value="1"/>
</dbReference>
<evidence type="ECO:0000256" key="8">
    <source>
        <dbReference type="HAMAP-Rule" id="MF_00265"/>
    </source>
</evidence>
<dbReference type="InterPro" id="IPR022907">
    <property type="entry name" value="VapC_family"/>
</dbReference>
<reference evidence="10" key="1">
    <citation type="submission" date="2019-09" db="EMBL/GenBank/DDBJ databases">
        <title>Characterisation of the sponge microbiome using genome-centric metagenomics.</title>
        <authorList>
            <person name="Engelberts J.P."/>
            <person name="Robbins S.J."/>
            <person name="De Goeij J.M."/>
            <person name="Aranda M."/>
            <person name="Bell S.C."/>
            <person name="Webster N.S."/>
        </authorList>
    </citation>
    <scope>NUCLEOTIDE SEQUENCE</scope>
    <source>
        <strain evidence="10">SB0662_bin_9</strain>
    </source>
</reference>
<evidence type="ECO:0000313" key="10">
    <source>
        <dbReference type="EMBL" id="MYD90516.1"/>
    </source>
</evidence>
<evidence type="ECO:0000256" key="7">
    <source>
        <dbReference type="ARBA" id="ARBA00038093"/>
    </source>
</evidence>
<keyword evidence="8" id="KW-0800">Toxin</keyword>
<keyword evidence="6 8" id="KW-0460">Magnesium</keyword>
<accession>A0A6B1DU53</accession>
<dbReference type="EC" id="3.1.-.-" evidence="8"/>